<organism evidence="1 2">
    <name type="scientific">Ruegeria atlantica</name>
    <dbReference type="NCBI Taxonomy" id="81569"/>
    <lineage>
        <taxon>Bacteria</taxon>
        <taxon>Pseudomonadati</taxon>
        <taxon>Pseudomonadota</taxon>
        <taxon>Alphaproteobacteria</taxon>
        <taxon>Rhodobacterales</taxon>
        <taxon>Roseobacteraceae</taxon>
        <taxon>Ruegeria</taxon>
    </lineage>
</organism>
<reference evidence="1" key="1">
    <citation type="submission" date="2019-12" db="EMBL/GenBank/DDBJ databases">
        <title>Ruegeria JWLKs population differentiation of coral mucus and skeleton niches.</title>
        <authorList>
            <person name="Luo D."/>
        </authorList>
    </citation>
    <scope>NUCLEOTIDE SEQUENCE</scope>
    <source>
        <strain evidence="1">HKCCD6181</strain>
    </source>
</reference>
<comment type="caution">
    <text evidence="1">The sequence shown here is derived from an EMBL/GenBank/DDBJ whole genome shotgun (WGS) entry which is preliminary data.</text>
</comment>
<evidence type="ECO:0000313" key="1">
    <source>
        <dbReference type="EMBL" id="NOE20399.1"/>
    </source>
</evidence>
<evidence type="ECO:0000313" key="2">
    <source>
        <dbReference type="Proteomes" id="UP000597886"/>
    </source>
</evidence>
<dbReference type="Proteomes" id="UP000597886">
    <property type="component" value="Unassembled WGS sequence"/>
</dbReference>
<dbReference type="InterPro" id="IPR022201">
    <property type="entry name" value="DUF3726"/>
</dbReference>
<protein>
    <submittedName>
        <fullName evidence="1">DUF3726 domain-containing protein</fullName>
    </submittedName>
</protein>
<name>A0AA90ZHG4_9RHOB</name>
<dbReference type="EMBL" id="WVRA01000009">
    <property type="protein sequence ID" value="NOE20399.1"/>
    <property type="molecule type" value="Genomic_DNA"/>
</dbReference>
<proteinExistence type="predicted"/>
<sequence>MTFSLNEVEATAKRATRGAGYAWGVAEEAAKATRWLCIQGFDGPAILAQLLEQEFAPHLEHHIPEARDGMWSGARDLCPLMTGSALSDFPNALSQGKVLISNVAAPLLLLPFVATMAKKRKSTVEITLDGVSTTTDGVHLSCEDFGMERANRVGITETGRIRPTRSLHSRADPDPGAWQFLNTVAHRTYAPATEESRLLGAGSGLSDND</sequence>
<gene>
    <name evidence="1" type="ORF">GS634_19920</name>
</gene>
<dbReference type="AlphaFoldDB" id="A0AA90ZHG4"/>
<accession>A0AA90ZHG4</accession>
<dbReference type="RefSeq" id="WP_171331697.1">
    <property type="nucleotide sequence ID" value="NZ_WVRA01000009.1"/>
</dbReference>
<dbReference type="Pfam" id="PF12525">
    <property type="entry name" value="DUF3726"/>
    <property type="match status" value="1"/>
</dbReference>